<dbReference type="CDD" id="cd10153">
    <property type="entry name" value="RcnR-FrmR-like_DUF156"/>
    <property type="match status" value="1"/>
</dbReference>
<dbReference type="GO" id="GO:0005737">
    <property type="term" value="C:cytoplasm"/>
    <property type="evidence" value="ECO:0007669"/>
    <property type="project" value="UniProtKB-SubCell"/>
</dbReference>
<dbReference type="GeneID" id="69640808"/>
<dbReference type="GO" id="GO:0045892">
    <property type="term" value="P:negative regulation of DNA-templated transcription"/>
    <property type="evidence" value="ECO:0007669"/>
    <property type="project" value="UniProtKB-ARBA"/>
</dbReference>
<dbReference type="EMBL" id="AAHUQY010000021">
    <property type="protein sequence ID" value="ECA5342791.1"/>
    <property type="molecule type" value="Genomic_DNA"/>
</dbReference>
<name>A0A077W2G4_SALTM</name>
<geneLocation type="plasmid" evidence="4">
    <name>pIMP4-SEM1</name>
</geneLocation>
<sequence length="90" mass="10178">MSHTIRDKQKLKARTSKIQGQVAALKKMLDEPHECAAVLQQIAAIRGAVNGLLREVIKGHLTEHIVHESEEQKREEDLDVVLKVLDSYIK</sequence>
<dbReference type="InterPro" id="IPR038390">
    <property type="entry name" value="Metal_Tscrpt_repr_sf"/>
</dbReference>
<dbReference type="RefSeq" id="WP_000019951.1">
    <property type="nucleotide sequence ID" value="NC_024983.1"/>
</dbReference>
<organism evidence="6">
    <name type="scientific">Salmonella typhimurium</name>
    <dbReference type="NCBI Taxonomy" id="90371"/>
    <lineage>
        <taxon>Bacteria</taxon>
        <taxon>Pseudomonadati</taxon>
        <taxon>Pseudomonadota</taxon>
        <taxon>Gammaproteobacteria</taxon>
        <taxon>Enterobacterales</taxon>
        <taxon>Enterobacteriaceae</taxon>
        <taxon>Salmonella</taxon>
    </lineage>
</organism>
<dbReference type="GO" id="GO:0003677">
    <property type="term" value="F:DNA binding"/>
    <property type="evidence" value="ECO:0007669"/>
    <property type="project" value="InterPro"/>
</dbReference>
<reference evidence="4" key="1">
    <citation type="journal article" date="2016" name="Sci. Rep.">
        <title>Isolation and plasmid characterization of carbapenemase (IMP-4) producing Salmonella enterica Typhimurium from cats.</title>
        <authorList>
            <person name="Abraham S."/>
            <person name="O'Dea M."/>
            <person name="Trott D.J."/>
            <person name="Abraham R.J."/>
            <person name="Hughes D."/>
            <person name="Pang S."/>
            <person name="McKew G."/>
            <person name="Cheong E.Y."/>
            <person name="Merlino J."/>
            <person name="Saputra S."/>
            <person name="Malik R."/>
            <person name="Gottlieb T."/>
        </authorList>
    </citation>
    <scope>NUCLEOTIDE SEQUENCE</scope>
    <source>
        <strain evidence="4">MU1</strain>
        <plasmid evidence="4">pIMP4-SEM1</plasmid>
    </source>
</reference>
<dbReference type="FunFam" id="1.20.58.1000:FF:000001">
    <property type="entry name" value="Transcriptional repressor RcnR"/>
    <property type="match status" value="1"/>
</dbReference>
<evidence type="ECO:0000256" key="3">
    <source>
        <dbReference type="ARBA" id="ARBA00022490"/>
    </source>
</evidence>
<reference evidence="5" key="3">
    <citation type="submission" date="2018-12" db="EMBL/GenBank/DDBJ databases">
        <authorList>
            <person name="Ashton P.M."/>
            <person name="Dallman T."/>
            <person name="Nair S."/>
            <person name="De Pinna E."/>
            <person name="Peters T."/>
            <person name="Grant K."/>
        </authorList>
    </citation>
    <scope>NUCLEOTIDE SEQUENCE</scope>
    <source>
        <strain evidence="5">582921</strain>
    </source>
</reference>
<dbReference type="PANTHER" id="PTHR33677">
    <property type="entry name" value="TRANSCRIPTIONAL REPRESSOR FRMR-RELATED"/>
    <property type="match status" value="1"/>
</dbReference>
<evidence type="ECO:0000313" key="4">
    <source>
        <dbReference type="EMBL" id="APA22914.1"/>
    </source>
</evidence>
<evidence type="ECO:0000313" key="6">
    <source>
        <dbReference type="EMBL" id="HAB3530680.1"/>
    </source>
</evidence>
<dbReference type="PANTHER" id="PTHR33677:SF1">
    <property type="entry name" value="TRANSCRIPTIONAL REPRESSOR RCNR"/>
    <property type="match status" value="1"/>
</dbReference>
<dbReference type="NCBIfam" id="NF011613">
    <property type="entry name" value="PRK15039.1"/>
    <property type="match status" value="1"/>
</dbReference>
<evidence type="ECO:0000256" key="2">
    <source>
        <dbReference type="ARBA" id="ARBA00005260"/>
    </source>
</evidence>
<evidence type="ECO:0000256" key="1">
    <source>
        <dbReference type="ARBA" id="ARBA00004496"/>
    </source>
</evidence>
<dbReference type="GO" id="GO:0046872">
    <property type="term" value="F:metal ion binding"/>
    <property type="evidence" value="ECO:0007669"/>
    <property type="project" value="InterPro"/>
</dbReference>
<dbReference type="InterPro" id="IPR003735">
    <property type="entry name" value="Metal_Tscrpt_repr"/>
</dbReference>
<gene>
    <name evidence="6" type="primary">rcnR</name>
    <name evidence="5" type="ORF">ELS01_20625</name>
    <name evidence="6" type="ORF">GJE27_12860</name>
</gene>
<protein>
    <submittedName>
        <fullName evidence="6">Ni(II)/Co(II)-binding transcriptional repressor RcnR</fullName>
    </submittedName>
    <submittedName>
        <fullName evidence="4">Transcriptional regulator</fullName>
    </submittedName>
</protein>
<dbReference type="AlphaFoldDB" id="A0A077W2G4"/>
<reference evidence="6" key="2">
    <citation type="journal article" date="2018" name="Genome Biol.">
        <title>SKESA: strategic k-mer extension for scrupulous assemblies.</title>
        <authorList>
            <person name="Souvorov A."/>
            <person name="Agarwala R."/>
            <person name="Lipman D.J."/>
        </authorList>
    </citation>
    <scope>NUCLEOTIDE SEQUENCE</scope>
    <source>
        <strain evidence="6">Salmonella enterica</strain>
    </source>
</reference>
<comment type="subcellular location">
    <subcellularLocation>
        <location evidence="1">Cytoplasm</location>
    </subcellularLocation>
</comment>
<accession>A0A077W2G4</accession>
<dbReference type="Pfam" id="PF02583">
    <property type="entry name" value="Trns_repr_metal"/>
    <property type="match status" value="1"/>
</dbReference>
<dbReference type="EMBL" id="DAAGLI010000008">
    <property type="protein sequence ID" value="HAB3530680.1"/>
    <property type="molecule type" value="Genomic_DNA"/>
</dbReference>
<keyword evidence="4" id="KW-0614">Plasmid</keyword>
<keyword evidence="3" id="KW-0963">Cytoplasm</keyword>
<comment type="similarity">
    <text evidence="2">Belongs to the FrmR/RcnR family.</text>
</comment>
<proteinExistence type="inferred from homology"/>
<reference evidence="6" key="4">
    <citation type="submission" date="2019-06" db="EMBL/GenBank/DDBJ databases">
        <authorList>
            <consortium name="NCBI Pathogen Detection Project"/>
        </authorList>
    </citation>
    <scope>NUCLEOTIDE SEQUENCE</scope>
    <source>
        <strain evidence="6">Salmonella enterica</strain>
    </source>
</reference>
<dbReference type="EMBL" id="KX810825">
    <property type="protein sequence ID" value="APA22914.1"/>
    <property type="molecule type" value="Genomic_DNA"/>
</dbReference>
<evidence type="ECO:0000313" key="5">
    <source>
        <dbReference type="EMBL" id="ECA5342791.1"/>
    </source>
</evidence>
<dbReference type="Gene3D" id="1.20.58.1000">
    <property type="entry name" value="Metal-sensitive repressor, helix protomer"/>
    <property type="match status" value="1"/>
</dbReference>